<dbReference type="Pfam" id="PF13302">
    <property type="entry name" value="Acetyltransf_3"/>
    <property type="match status" value="1"/>
</dbReference>
<evidence type="ECO:0000313" key="3">
    <source>
        <dbReference type="Proteomes" id="UP001432360"/>
    </source>
</evidence>
<dbReference type="EC" id="2.3.1.202" evidence="2"/>
<gene>
    <name evidence="2" type="primary">pseH</name>
    <name evidence="2" type="ORF">RB548_26740</name>
</gene>
<protein>
    <submittedName>
        <fullName evidence="2">UDP-4-amino-4, 6-dideoxy-N-acetyl-beta-L-altrosamine N-acetyltransferase</fullName>
        <ecNumber evidence="2">2.3.1.202</ecNumber>
    </submittedName>
</protein>
<dbReference type="GO" id="GO:0016746">
    <property type="term" value="F:acyltransferase activity"/>
    <property type="evidence" value="ECO:0007669"/>
    <property type="project" value="UniProtKB-KW"/>
</dbReference>
<dbReference type="EMBL" id="CP133152">
    <property type="protein sequence ID" value="WVT07767.1"/>
    <property type="molecule type" value="Genomic_DNA"/>
</dbReference>
<dbReference type="NCBIfam" id="TIGR03585">
    <property type="entry name" value="PseH"/>
    <property type="match status" value="1"/>
</dbReference>
<keyword evidence="2" id="KW-0012">Acyltransferase</keyword>
<dbReference type="InterPro" id="IPR000182">
    <property type="entry name" value="GNAT_dom"/>
</dbReference>
<name>A0ABZ2BMX1_9HYPH</name>
<organism evidence="2 3">
    <name type="scientific">Sinorhizobium chiapasense</name>
    <dbReference type="NCBI Taxonomy" id="501572"/>
    <lineage>
        <taxon>Bacteria</taxon>
        <taxon>Pseudomonadati</taxon>
        <taxon>Pseudomonadota</taxon>
        <taxon>Alphaproteobacteria</taxon>
        <taxon>Hyphomicrobiales</taxon>
        <taxon>Rhizobiaceae</taxon>
        <taxon>Sinorhizobium/Ensifer group</taxon>
        <taxon>Sinorhizobium</taxon>
    </lineage>
</organism>
<feature type="domain" description="N-acetyltransferase" evidence="1">
    <location>
        <begin position="7"/>
        <end position="162"/>
    </location>
</feature>
<keyword evidence="3" id="KW-1185">Reference proteome</keyword>
<geneLocation type="plasmid" evidence="2 3">
    <name>pSchITTGS70d</name>
</geneLocation>
<dbReference type="PANTHER" id="PTHR43415:SF3">
    <property type="entry name" value="GNAT-FAMILY ACETYLTRANSFERASE"/>
    <property type="match status" value="1"/>
</dbReference>
<dbReference type="PROSITE" id="PS51186">
    <property type="entry name" value="GNAT"/>
    <property type="match status" value="1"/>
</dbReference>
<evidence type="ECO:0000259" key="1">
    <source>
        <dbReference type="PROSITE" id="PS51186"/>
    </source>
</evidence>
<dbReference type="InterPro" id="IPR016181">
    <property type="entry name" value="Acyl_CoA_acyltransferase"/>
</dbReference>
<dbReference type="InterPro" id="IPR020036">
    <property type="entry name" value="PseH"/>
</dbReference>
<keyword evidence="2" id="KW-0808">Transferase</keyword>
<sequence length="185" mass="21982">MANGVHGCLRRATDDDITIMRMWRNIPAVREKMYTWHEISEEEHQRWWARTRSADNHRYFIYEHRRVPLGVVSFNNIDQENRNASWAFYASPDAERGTGSRMEFLALDYAFFDLNLHKLFCEVLDFNAAVIKLHKKFGFVEEGIFRQQYLRDGKYYNIHRLGMLANEWASKRNDMLASIPVSRGE</sequence>
<accession>A0ABZ2BMX1</accession>
<dbReference type="Gene3D" id="3.40.630.30">
    <property type="match status" value="1"/>
</dbReference>
<keyword evidence="2" id="KW-0614">Plasmid</keyword>
<dbReference type="SUPFAM" id="SSF55729">
    <property type="entry name" value="Acyl-CoA N-acyltransferases (Nat)"/>
    <property type="match status" value="1"/>
</dbReference>
<reference evidence="2" key="1">
    <citation type="submission" date="2023-08" db="EMBL/GenBank/DDBJ databases">
        <title>Complete genome sequence of Sinorhizobium chiapanecum ITTG S70 isolated from Acaciella angustissima nodules in Chiapas-Mexico.</title>
        <authorList>
            <person name="Rincon-Rosales R."/>
            <person name="Rogel M.A."/>
            <person name="Rincon-Medina C.I."/>
            <person name="Guerrero G."/>
            <person name="Manzano-Gomez L.A."/>
            <person name="Lopez-Lopez A."/>
            <person name="Rincon Molina F.A."/>
            <person name="Martinez-Romero E."/>
        </authorList>
    </citation>
    <scope>NUCLEOTIDE SEQUENCE</scope>
    <source>
        <strain evidence="2">ITTG S70</strain>
        <plasmid evidence="2">pSchITTGS70d</plasmid>
    </source>
</reference>
<evidence type="ECO:0000313" key="2">
    <source>
        <dbReference type="EMBL" id="WVT07767.1"/>
    </source>
</evidence>
<proteinExistence type="predicted"/>
<dbReference type="RefSeq" id="WP_331376783.1">
    <property type="nucleotide sequence ID" value="NZ_CP133152.1"/>
</dbReference>
<dbReference type="PANTHER" id="PTHR43415">
    <property type="entry name" value="SPERMIDINE N(1)-ACETYLTRANSFERASE"/>
    <property type="match status" value="1"/>
</dbReference>
<dbReference type="Proteomes" id="UP001432360">
    <property type="component" value="Plasmid pSchITTGS70d"/>
</dbReference>